<evidence type="ECO:0000256" key="3">
    <source>
        <dbReference type="ARBA" id="ARBA00011881"/>
    </source>
</evidence>
<evidence type="ECO:0000313" key="8">
    <source>
        <dbReference type="Proteomes" id="UP000077628"/>
    </source>
</evidence>
<reference evidence="8" key="1">
    <citation type="submission" date="2016-03" db="EMBL/GenBank/DDBJ databases">
        <authorList>
            <person name="Heylen K."/>
            <person name="De Vos P."/>
            <person name="Vekeman B."/>
        </authorList>
    </citation>
    <scope>NUCLEOTIDE SEQUENCE [LARGE SCALE GENOMIC DNA]</scope>
    <source>
        <strain evidence="8">R-45383</strain>
    </source>
</reference>
<keyword evidence="5" id="KW-0378">Hydrolase</keyword>
<dbReference type="SFLD" id="SFLDG01136">
    <property type="entry name" value="C1.6:_Phosphoserine_Phosphatas"/>
    <property type="match status" value="1"/>
</dbReference>
<dbReference type="EMBL" id="LUUK01000196">
    <property type="protein sequence ID" value="OAI14924.1"/>
    <property type="molecule type" value="Genomic_DNA"/>
</dbReference>
<dbReference type="GO" id="GO:0008781">
    <property type="term" value="F:N-acylneuraminate cytidylyltransferase activity"/>
    <property type="evidence" value="ECO:0007669"/>
    <property type="project" value="TreeGrafter"/>
</dbReference>
<evidence type="ECO:0000256" key="1">
    <source>
        <dbReference type="ARBA" id="ARBA00001946"/>
    </source>
</evidence>
<organism evidence="7 8">
    <name type="scientific">Methylomonas koyamae</name>
    <dbReference type="NCBI Taxonomy" id="702114"/>
    <lineage>
        <taxon>Bacteria</taxon>
        <taxon>Pseudomonadati</taxon>
        <taxon>Pseudomonadota</taxon>
        <taxon>Gammaproteobacteria</taxon>
        <taxon>Methylococcales</taxon>
        <taxon>Methylococcaceae</taxon>
        <taxon>Methylomonas</taxon>
    </lineage>
</organism>
<comment type="cofactor">
    <cofactor evidence="1">
        <name>Mg(2+)</name>
        <dbReference type="ChEBI" id="CHEBI:18420"/>
    </cofactor>
</comment>
<dbReference type="InterPro" id="IPR010023">
    <property type="entry name" value="KdsC_fam"/>
</dbReference>
<dbReference type="Proteomes" id="UP000077628">
    <property type="component" value="Unassembled WGS sequence"/>
</dbReference>
<dbReference type="RefSeq" id="WP_064030817.1">
    <property type="nucleotide sequence ID" value="NZ_LUUK01000196.1"/>
</dbReference>
<name>A0A177NBD0_9GAMM</name>
<dbReference type="SFLD" id="SFLDS00003">
    <property type="entry name" value="Haloacid_Dehalogenase"/>
    <property type="match status" value="1"/>
</dbReference>
<evidence type="ECO:0000256" key="6">
    <source>
        <dbReference type="ARBA" id="ARBA00022842"/>
    </source>
</evidence>
<dbReference type="InterPro" id="IPR050793">
    <property type="entry name" value="CMP-NeuNAc_synthase"/>
</dbReference>
<comment type="subunit">
    <text evidence="3">Homotetramer.</text>
</comment>
<evidence type="ECO:0000256" key="2">
    <source>
        <dbReference type="ARBA" id="ARBA00005893"/>
    </source>
</evidence>
<dbReference type="PANTHER" id="PTHR21485:SF3">
    <property type="entry name" value="N-ACYLNEURAMINATE CYTIDYLYLTRANSFERASE"/>
    <property type="match status" value="1"/>
</dbReference>
<evidence type="ECO:0000256" key="5">
    <source>
        <dbReference type="ARBA" id="ARBA00022801"/>
    </source>
</evidence>
<dbReference type="Gene3D" id="3.40.50.1000">
    <property type="entry name" value="HAD superfamily/HAD-like"/>
    <property type="match status" value="1"/>
</dbReference>
<dbReference type="InterPro" id="IPR023214">
    <property type="entry name" value="HAD_sf"/>
</dbReference>
<evidence type="ECO:0000313" key="7">
    <source>
        <dbReference type="EMBL" id="OAI14924.1"/>
    </source>
</evidence>
<dbReference type="AlphaFoldDB" id="A0A177NBD0"/>
<dbReference type="SFLD" id="SFLDG01138">
    <property type="entry name" value="C1.6.2:_Deoxy-d-mannose-octulo"/>
    <property type="match status" value="1"/>
</dbReference>
<keyword evidence="8" id="KW-1185">Reference proteome</keyword>
<dbReference type="Pfam" id="PF08282">
    <property type="entry name" value="Hydrolase_3"/>
    <property type="match status" value="1"/>
</dbReference>
<evidence type="ECO:0000256" key="4">
    <source>
        <dbReference type="ARBA" id="ARBA00022723"/>
    </source>
</evidence>
<accession>A0A177NBD0</accession>
<dbReference type="STRING" id="702114.A1355_11650"/>
<keyword evidence="6" id="KW-0460">Magnesium</keyword>
<protein>
    <submittedName>
        <fullName evidence="7">3-deoxy-D-manno-octulosonate 8-phosphate phosphatase</fullName>
    </submittedName>
</protein>
<comment type="similarity">
    <text evidence="2">Belongs to the KdsC family.</text>
</comment>
<gene>
    <name evidence="7" type="ORF">A1355_11650</name>
</gene>
<dbReference type="SUPFAM" id="SSF56784">
    <property type="entry name" value="HAD-like"/>
    <property type="match status" value="1"/>
</dbReference>
<sequence length="176" mass="18942">MNISRQLLSAVELVVFDFDGVFTDNTVFVDQEGKESVRCWRSDGLGLSRLRDSGVKTFIISTEANPVVSARAKKLKIDCLQAIEDKAAAILSTCRNLGVDPAQTLFVGNDINDIPAFKVVGLPVAVADAYPDVLPYVIASTAKPGGFGAVREICDAIVQAKQAESKAEEDMIHVSR</sequence>
<proteinExistence type="inferred from homology"/>
<dbReference type="GO" id="GO:0046872">
    <property type="term" value="F:metal ion binding"/>
    <property type="evidence" value="ECO:0007669"/>
    <property type="project" value="UniProtKB-KW"/>
</dbReference>
<dbReference type="InterPro" id="IPR036412">
    <property type="entry name" value="HAD-like_sf"/>
</dbReference>
<keyword evidence="4" id="KW-0479">Metal-binding</keyword>
<comment type="caution">
    <text evidence="7">The sequence shown here is derived from an EMBL/GenBank/DDBJ whole genome shotgun (WGS) entry which is preliminary data.</text>
</comment>
<dbReference type="PANTHER" id="PTHR21485">
    <property type="entry name" value="HAD SUPERFAMILY MEMBERS CMAS AND KDSC"/>
    <property type="match status" value="1"/>
</dbReference>
<dbReference type="GO" id="GO:0016788">
    <property type="term" value="F:hydrolase activity, acting on ester bonds"/>
    <property type="evidence" value="ECO:0007669"/>
    <property type="project" value="InterPro"/>
</dbReference>